<dbReference type="PANTHER" id="PTHR33671:SF2">
    <property type="entry name" value="N-METHYLTRANSFERASE, PUTATIVE (DUF688)-RELATED"/>
    <property type="match status" value="1"/>
</dbReference>
<proteinExistence type="predicted"/>
<evidence type="ECO:0000256" key="1">
    <source>
        <dbReference type="SAM" id="MobiDB-lite"/>
    </source>
</evidence>
<name>A0ABS8S9W7_DATST</name>
<dbReference type="PANTHER" id="PTHR33671">
    <property type="entry name" value="N-METHYLTRANSFERASE, PUTATIVE (DUF688)-RELATED"/>
    <property type="match status" value="1"/>
</dbReference>
<evidence type="ECO:0000313" key="2">
    <source>
        <dbReference type="EMBL" id="MCD7455582.1"/>
    </source>
</evidence>
<reference evidence="2 3" key="1">
    <citation type="journal article" date="2021" name="BMC Genomics">
        <title>Datura genome reveals duplications of psychoactive alkaloid biosynthetic genes and high mutation rate following tissue culture.</title>
        <authorList>
            <person name="Rajewski A."/>
            <person name="Carter-House D."/>
            <person name="Stajich J."/>
            <person name="Litt A."/>
        </authorList>
    </citation>
    <scope>NUCLEOTIDE SEQUENCE [LARGE SCALE GENOMIC DNA]</scope>
    <source>
        <strain evidence="2">AR-01</strain>
    </source>
</reference>
<comment type="caution">
    <text evidence="2">The sequence shown here is derived from an EMBL/GenBank/DDBJ whole genome shotgun (WGS) entry which is preliminary data.</text>
</comment>
<dbReference type="EMBL" id="JACEIK010000353">
    <property type="protein sequence ID" value="MCD7455582.1"/>
    <property type="molecule type" value="Genomic_DNA"/>
</dbReference>
<organism evidence="2 3">
    <name type="scientific">Datura stramonium</name>
    <name type="common">Jimsonweed</name>
    <name type="synonym">Common thornapple</name>
    <dbReference type="NCBI Taxonomy" id="4076"/>
    <lineage>
        <taxon>Eukaryota</taxon>
        <taxon>Viridiplantae</taxon>
        <taxon>Streptophyta</taxon>
        <taxon>Embryophyta</taxon>
        <taxon>Tracheophyta</taxon>
        <taxon>Spermatophyta</taxon>
        <taxon>Magnoliopsida</taxon>
        <taxon>eudicotyledons</taxon>
        <taxon>Gunneridae</taxon>
        <taxon>Pentapetalae</taxon>
        <taxon>asterids</taxon>
        <taxon>lamiids</taxon>
        <taxon>Solanales</taxon>
        <taxon>Solanaceae</taxon>
        <taxon>Solanoideae</taxon>
        <taxon>Datureae</taxon>
        <taxon>Datura</taxon>
    </lineage>
</organism>
<accession>A0ABS8S9W7</accession>
<gene>
    <name evidence="2" type="ORF">HAX54_028703</name>
</gene>
<sequence>MVEQMASEQVQDHNQDAVASVKPKNDVKQSTRKRTVRKEKLENSCVAQSKLPAPPPLPKSPSDSWLYDTLPSLSTKNPSSRTYVGTGISPNNQSFLVKLVAISYSGVSKEKKKIQPKSSSGTGANYFGGGIGSMIMYSGEPFFGGGGCGGGDCDGFVGGC</sequence>
<evidence type="ECO:0000313" key="3">
    <source>
        <dbReference type="Proteomes" id="UP000823775"/>
    </source>
</evidence>
<feature type="region of interest" description="Disordered" evidence="1">
    <location>
        <begin position="1"/>
        <end position="71"/>
    </location>
</feature>
<keyword evidence="3" id="KW-1185">Reference proteome</keyword>
<dbReference type="Proteomes" id="UP000823775">
    <property type="component" value="Unassembled WGS sequence"/>
</dbReference>
<protein>
    <submittedName>
        <fullName evidence="2">Uncharacterized protein</fullName>
    </submittedName>
</protein>